<name>A0AAD1H6F7_9MYCO</name>
<gene>
    <name evidence="2" type="ORF">MMOR_06640</name>
</gene>
<dbReference type="Proteomes" id="UP000466681">
    <property type="component" value="Chromosome"/>
</dbReference>
<dbReference type="InterPro" id="IPR043796">
    <property type="entry name" value="ESX-1_EspA/EspE-like"/>
</dbReference>
<dbReference type="KEGG" id="mmor:MMOR_06640"/>
<sequence length="377" mass="42210">MSIINAFLSTWSHTRRSFGAGTPVRGAQYSSDRLGHAESILASAAPGSHWSGSAATEYAAANTKQRHAIGHFAAVDHRFRSEVDRSADVTDARRRDLDTVRKQVIDAAANTPQGETGERLRLAIAQKGFEQLREIIHRSIAESRDIAQRIRGLRDEYLALDFQQTPEHESAIRGVDFKTDTPDEPPPLIPGQPVDPASNPFIGDERFGYWVNMNPLPSNGTRPPPLTRQYHPFPEGTPLKIGGTTGWYTPGKSWAADPPAGRLEEQYRFRIAGHEATTYTKMVHENGRWQQQRWVQNVYEYQQHNRVVDSNEQSMTFMDIRWKPIDLNEIAVLSAKNADITYYLPDGCGGQFTYQNGVPIGGLRGLPPSPPIMTRPR</sequence>
<evidence type="ECO:0000259" key="1">
    <source>
        <dbReference type="Pfam" id="PF18879"/>
    </source>
</evidence>
<dbReference type="Pfam" id="PF18879">
    <property type="entry name" value="EspA_EspE"/>
    <property type="match status" value="1"/>
</dbReference>
<evidence type="ECO:0000313" key="3">
    <source>
        <dbReference type="Proteomes" id="UP000466681"/>
    </source>
</evidence>
<protein>
    <recommendedName>
        <fullName evidence="1">ESX-1 secretion-associated protein EspA/EspE-like domain-containing protein</fullName>
    </recommendedName>
</protein>
<reference evidence="2 3" key="1">
    <citation type="journal article" date="2019" name="Emerg. Microbes Infect.">
        <title>Comprehensive subspecies identification of 175 nontuberculous mycobacteria species based on 7547 genomic profiles.</title>
        <authorList>
            <person name="Matsumoto Y."/>
            <person name="Kinjo T."/>
            <person name="Motooka D."/>
            <person name="Nabeya D."/>
            <person name="Jung N."/>
            <person name="Uechi K."/>
            <person name="Horii T."/>
            <person name="Iida T."/>
            <person name="Fujita J."/>
            <person name="Nakamura S."/>
        </authorList>
    </citation>
    <scope>NUCLEOTIDE SEQUENCE [LARGE SCALE GENOMIC DNA]</scope>
    <source>
        <strain evidence="2 3">JCM 6375</strain>
    </source>
</reference>
<dbReference type="RefSeq" id="WP_083156908.1">
    <property type="nucleotide sequence ID" value="NZ_AP022560.1"/>
</dbReference>
<proteinExistence type="predicted"/>
<keyword evidence="3" id="KW-1185">Reference proteome</keyword>
<accession>A0AAD1H6F7</accession>
<dbReference type="AlphaFoldDB" id="A0AAD1H6F7"/>
<dbReference type="EMBL" id="AP022560">
    <property type="protein sequence ID" value="BBW99727.1"/>
    <property type="molecule type" value="Genomic_DNA"/>
</dbReference>
<evidence type="ECO:0000313" key="2">
    <source>
        <dbReference type="EMBL" id="BBW99727.1"/>
    </source>
</evidence>
<organism evidence="2 3">
    <name type="scientific">Mycolicibacterium moriokaense</name>
    <dbReference type="NCBI Taxonomy" id="39691"/>
    <lineage>
        <taxon>Bacteria</taxon>
        <taxon>Bacillati</taxon>
        <taxon>Actinomycetota</taxon>
        <taxon>Actinomycetes</taxon>
        <taxon>Mycobacteriales</taxon>
        <taxon>Mycobacteriaceae</taxon>
        <taxon>Mycolicibacterium</taxon>
    </lineage>
</organism>
<feature type="domain" description="ESX-1 secretion-associated protein EspA/EspE-like" evidence="1">
    <location>
        <begin position="18"/>
        <end position="98"/>
    </location>
</feature>